<evidence type="ECO:0000313" key="1">
    <source>
        <dbReference type="EMBL" id="KER22551.1"/>
    </source>
</evidence>
<dbReference type="KEGG" id="ovi:T265_09381"/>
<gene>
    <name evidence="1" type="ORF">T265_09381</name>
</gene>
<keyword evidence="2" id="KW-1185">Reference proteome</keyword>
<dbReference type="Proteomes" id="UP000054324">
    <property type="component" value="Unassembled WGS sequence"/>
</dbReference>
<dbReference type="AlphaFoldDB" id="A0A074Z5Y1"/>
<dbReference type="CTD" id="20323550"/>
<evidence type="ECO:0000313" key="2">
    <source>
        <dbReference type="Proteomes" id="UP000054324"/>
    </source>
</evidence>
<dbReference type="RefSeq" id="XP_009173689.1">
    <property type="nucleotide sequence ID" value="XM_009175425.1"/>
</dbReference>
<dbReference type="GeneID" id="20323550"/>
<dbReference type="EMBL" id="KL596892">
    <property type="protein sequence ID" value="KER22551.1"/>
    <property type="molecule type" value="Genomic_DNA"/>
</dbReference>
<protein>
    <submittedName>
        <fullName evidence="1">Uncharacterized protein</fullName>
    </submittedName>
</protein>
<name>A0A074Z5Y1_OPIVI</name>
<accession>A0A074Z5Y1</accession>
<sequence>MAAGPIEHGFQALEAFSRLNPGDTLDNFQDRREPHHRSSRHLIAEVYNDKAGHAGHTMRVIQLTVSMHSQCLRFTWHGCTPLNRCGRTIVIATSTGREIYQIYQNRLSDPPSTASPILTGTNCPSLHSVGSFVYGTTLPDPLKHRIPDRIVVLVKSRRNFLAGGERNIARQTIGPQMKFSLRPEHEAWWTPKIKQM</sequence>
<organism evidence="1 2">
    <name type="scientific">Opisthorchis viverrini</name>
    <name type="common">Southeast Asian liver fluke</name>
    <dbReference type="NCBI Taxonomy" id="6198"/>
    <lineage>
        <taxon>Eukaryota</taxon>
        <taxon>Metazoa</taxon>
        <taxon>Spiralia</taxon>
        <taxon>Lophotrochozoa</taxon>
        <taxon>Platyhelminthes</taxon>
        <taxon>Trematoda</taxon>
        <taxon>Digenea</taxon>
        <taxon>Opisthorchiida</taxon>
        <taxon>Opisthorchiata</taxon>
        <taxon>Opisthorchiidae</taxon>
        <taxon>Opisthorchis</taxon>
    </lineage>
</organism>
<proteinExistence type="predicted"/>
<reference evidence="1 2" key="1">
    <citation type="submission" date="2013-11" db="EMBL/GenBank/DDBJ databases">
        <title>Opisthorchis viverrini - life in the bile duct.</title>
        <authorList>
            <person name="Young N.D."/>
            <person name="Nagarajan N."/>
            <person name="Lin S.J."/>
            <person name="Korhonen P.K."/>
            <person name="Jex A.R."/>
            <person name="Hall R.S."/>
            <person name="Safavi-Hemami H."/>
            <person name="Kaewkong W."/>
            <person name="Bertrand D."/>
            <person name="Gao S."/>
            <person name="Seet Q."/>
            <person name="Wongkham S."/>
            <person name="Teh B.T."/>
            <person name="Wongkham C."/>
            <person name="Intapan P.M."/>
            <person name="Maleewong W."/>
            <person name="Yang X."/>
            <person name="Hu M."/>
            <person name="Wang Z."/>
            <person name="Hofmann A."/>
            <person name="Sternberg P.W."/>
            <person name="Tan P."/>
            <person name="Wang J."/>
            <person name="Gasser R.B."/>
        </authorList>
    </citation>
    <scope>NUCLEOTIDE SEQUENCE [LARGE SCALE GENOMIC DNA]</scope>
</reference>